<name>A0A670YPY5_PSETE</name>
<feature type="compositionally biased region" description="Basic residues" evidence="1">
    <location>
        <begin position="1"/>
        <end position="10"/>
    </location>
</feature>
<dbReference type="Proteomes" id="UP000472273">
    <property type="component" value="Unplaced"/>
</dbReference>
<evidence type="ECO:0000313" key="3">
    <source>
        <dbReference type="Proteomes" id="UP000472273"/>
    </source>
</evidence>
<dbReference type="PANTHER" id="PTHR46063:SF1">
    <property type="entry name" value="KELCH DOMAIN-CONTAINING PROTEIN 4"/>
    <property type="match status" value="1"/>
</dbReference>
<evidence type="ECO:0000313" key="2">
    <source>
        <dbReference type="Ensembl" id="ENSPTXP00000013822.1"/>
    </source>
</evidence>
<reference evidence="2" key="1">
    <citation type="submission" date="2025-08" db="UniProtKB">
        <authorList>
            <consortium name="Ensembl"/>
        </authorList>
    </citation>
    <scope>IDENTIFICATION</scope>
</reference>
<dbReference type="PANTHER" id="PTHR46063">
    <property type="entry name" value="KELCH DOMAIN-CONTAINING PROTEIN"/>
    <property type="match status" value="1"/>
</dbReference>
<feature type="region of interest" description="Disordered" evidence="1">
    <location>
        <begin position="1"/>
        <end position="31"/>
    </location>
</feature>
<dbReference type="InterPro" id="IPR052588">
    <property type="entry name" value="Kelch_domain_protein"/>
</dbReference>
<dbReference type="OMA" id="KFIWQEM"/>
<proteinExistence type="predicted"/>
<dbReference type="Ensembl" id="ENSPTXT00000014261.1">
    <property type="protein sequence ID" value="ENSPTXP00000013822.1"/>
    <property type="gene ID" value="ENSPTXG00000009617.1"/>
</dbReference>
<accession>A0A670YPY5</accession>
<sequence>MGKKNKKEKKAKGAEKTAAKMEKKVSKRTKKEEEDLEALIAQFQSLDAAKTQVLETPCAPPSPRLNASFNAHPEKDELILFGAIDFMVESSKFIWQEM</sequence>
<dbReference type="AlphaFoldDB" id="A0A670YPY5"/>
<reference evidence="2" key="2">
    <citation type="submission" date="2025-09" db="UniProtKB">
        <authorList>
            <consortium name="Ensembl"/>
        </authorList>
    </citation>
    <scope>IDENTIFICATION</scope>
</reference>
<protein>
    <submittedName>
        <fullName evidence="2">Uncharacterized protein</fullName>
    </submittedName>
</protein>
<evidence type="ECO:0000256" key="1">
    <source>
        <dbReference type="SAM" id="MobiDB-lite"/>
    </source>
</evidence>
<dbReference type="GeneTree" id="ENSGT00940000175810"/>
<feature type="compositionally biased region" description="Basic and acidic residues" evidence="1">
    <location>
        <begin position="11"/>
        <end position="24"/>
    </location>
</feature>
<organism evidence="2 3">
    <name type="scientific">Pseudonaja textilis</name>
    <name type="common">Eastern brown snake</name>
    <dbReference type="NCBI Taxonomy" id="8673"/>
    <lineage>
        <taxon>Eukaryota</taxon>
        <taxon>Metazoa</taxon>
        <taxon>Chordata</taxon>
        <taxon>Craniata</taxon>
        <taxon>Vertebrata</taxon>
        <taxon>Euteleostomi</taxon>
        <taxon>Lepidosauria</taxon>
        <taxon>Squamata</taxon>
        <taxon>Bifurcata</taxon>
        <taxon>Unidentata</taxon>
        <taxon>Episquamata</taxon>
        <taxon>Toxicofera</taxon>
        <taxon>Serpentes</taxon>
        <taxon>Colubroidea</taxon>
        <taxon>Elapidae</taxon>
        <taxon>Hydrophiinae</taxon>
        <taxon>Pseudonaja</taxon>
    </lineage>
</organism>
<keyword evidence="3" id="KW-1185">Reference proteome</keyword>